<reference evidence="1 2" key="1">
    <citation type="submission" date="2019-07" db="EMBL/GenBank/DDBJ databases">
        <title>De Novo Assembly of kiwifruit Actinidia rufa.</title>
        <authorList>
            <person name="Sugita-Konishi S."/>
            <person name="Sato K."/>
            <person name="Mori E."/>
            <person name="Abe Y."/>
            <person name="Kisaki G."/>
            <person name="Hamano K."/>
            <person name="Suezawa K."/>
            <person name="Otani M."/>
            <person name="Fukuda T."/>
            <person name="Manabe T."/>
            <person name="Gomi K."/>
            <person name="Tabuchi M."/>
            <person name="Akimitsu K."/>
            <person name="Kataoka I."/>
        </authorList>
    </citation>
    <scope>NUCLEOTIDE SEQUENCE [LARGE SCALE GENOMIC DNA]</scope>
    <source>
        <strain evidence="2">cv. Fuchu</strain>
    </source>
</reference>
<proteinExistence type="predicted"/>
<sequence length="157" mass="17604">MEPSLSNQAPKGPLGSPQQHLRKYLNLLIFTLKETPTFPRRVGVKWHFTGIKEGIWFGGQSKGIGSLVYGGKIWGSHKGLPALRFANVKNIYPFWMASCQCLVAFSARRWVLGWSATTGAGFVYCYSELLHSELDGQAYLLVRFFLIEDGFSLWSGL</sequence>
<dbReference type="Proteomes" id="UP000585474">
    <property type="component" value="Unassembled WGS sequence"/>
</dbReference>
<gene>
    <name evidence="1" type="ORF">Acr_08g0013730</name>
</gene>
<name>A0A7J0F4X1_9ERIC</name>
<protein>
    <submittedName>
        <fullName evidence="1">DCD (Development and Cell Death) domain protein</fullName>
    </submittedName>
</protein>
<evidence type="ECO:0000313" key="1">
    <source>
        <dbReference type="EMBL" id="GFY92977.1"/>
    </source>
</evidence>
<comment type="caution">
    <text evidence="1">The sequence shown here is derived from an EMBL/GenBank/DDBJ whole genome shotgun (WGS) entry which is preliminary data.</text>
</comment>
<organism evidence="1 2">
    <name type="scientific">Actinidia rufa</name>
    <dbReference type="NCBI Taxonomy" id="165716"/>
    <lineage>
        <taxon>Eukaryota</taxon>
        <taxon>Viridiplantae</taxon>
        <taxon>Streptophyta</taxon>
        <taxon>Embryophyta</taxon>
        <taxon>Tracheophyta</taxon>
        <taxon>Spermatophyta</taxon>
        <taxon>Magnoliopsida</taxon>
        <taxon>eudicotyledons</taxon>
        <taxon>Gunneridae</taxon>
        <taxon>Pentapetalae</taxon>
        <taxon>asterids</taxon>
        <taxon>Ericales</taxon>
        <taxon>Actinidiaceae</taxon>
        <taxon>Actinidia</taxon>
    </lineage>
</organism>
<keyword evidence="2" id="KW-1185">Reference proteome</keyword>
<accession>A0A7J0F4X1</accession>
<dbReference type="AlphaFoldDB" id="A0A7J0F4X1"/>
<evidence type="ECO:0000313" key="2">
    <source>
        <dbReference type="Proteomes" id="UP000585474"/>
    </source>
</evidence>
<dbReference type="EMBL" id="BJWL01000008">
    <property type="protein sequence ID" value="GFY92977.1"/>
    <property type="molecule type" value="Genomic_DNA"/>
</dbReference>